<name>A0ABD6Y8T0_LIMRT</name>
<evidence type="ECO:0000313" key="1">
    <source>
        <dbReference type="EMBL" id="PWT38423.1"/>
    </source>
</evidence>
<gene>
    <name evidence="1" type="ORF">DKZ35_00405</name>
</gene>
<evidence type="ECO:0000313" key="2">
    <source>
        <dbReference type="Proteomes" id="UP000245735"/>
    </source>
</evidence>
<comment type="caution">
    <text evidence="1">The sequence shown here is derived from an EMBL/GenBank/DDBJ whole genome shotgun (WGS) entry which is preliminary data.</text>
</comment>
<reference evidence="2" key="1">
    <citation type="journal article" date="2018" name="Front. Microbiol.">
        <title>Comparative Genomics of the Herbivore Gut Symbiont Lactobacillus reuteri Reveals Genetic Diversity and Lifestyle Adaptation.</title>
        <authorList>
            <person name="Zhao J."/>
        </authorList>
    </citation>
    <scope>NUCLEOTIDE SEQUENCE [LARGE SCALE GENOMIC DNA]</scope>
    <source>
        <strain evidence="2">LR9</strain>
    </source>
</reference>
<dbReference type="Proteomes" id="UP000245735">
    <property type="component" value="Unassembled WGS sequence"/>
</dbReference>
<organism evidence="1 2">
    <name type="scientific">Limosilactobacillus reuteri</name>
    <name type="common">Lactobacillus reuteri</name>
    <dbReference type="NCBI Taxonomy" id="1598"/>
    <lineage>
        <taxon>Bacteria</taxon>
        <taxon>Bacillati</taxon>
        <taxon>Bacillota</taxon>
        <taxon>Bacilli</taxon>
        <taxon>Lactobacillales</taxon>
        <taxon>Lactobacillaceae</taxon>
        <taxon>Limosilactobacillus</taxon>
    </lineage>
</organism>
<proteinExistence type="predicted"/>
<sequence>MINKYTFLNAVPQLSDSANAEIIMMVKSTAEELKHVCHVADINPLTFNFVLPPIKHHGIMP</sequence>
<dbReference type="EMBL" id="QGHV01000002">
    <property type="protein sequence ID" value="PWT38423.1"/>
    <property type="molecule type" value="Genomic_DNA"/>
</dbReference>
<protein>
    <submittedName>
        <fullName evidence="1">Uncharacterized protein</fullName>
    </submittedName>
</protein>
<dbReference type="AlphaFoldDB" id="A0ABD6Y8T0"/>
<accession>A0ABD6Y8T0</accession>